<dbReference type="InterPro" id="IPR011050">
    <property type="entry name" value="Pectin_lyase_fold/virulence"/>
</dbReference>
<sequence length="1474" mass="144723">MKTQFRLPLIGRRALLLTAVALPLPLWADLTWNPAGPTNNWGTDAGSTNWLPGNVPWSQNENAIFSGTPETVTVTTANTFNDITFGAGGFTIAGGAGSFNLANDQASIITVTNAADTATIAETLADNTLGLSSLTKAGAGTLVLSGANTYTGQTLVTAGTLKLGNAAALGAGGGGAETLVSSGATLDLNNQAVTNTEIFRIAGTGAGNAGALINTGADQLNSVNRLELTADATIGGTGRFDIRPGTTPRLDLAGNTLTKIDGNQVSVVGGEITSGNIVINAGIFGIETTTSTLGGTGTITVNNGGTLGVWGNTSPNVTRPIVANAGAIIGNLGNASSIDSNITLNGPVTFSGNAVQTYLGVISGAGSINKTGTSTLALGGTLAGGANTFSGATTSTGGILALDYSGSDTSKLSDSAALTLNNSTLQMTGASGSHAELVGAVTINGASAVTVSGANLATIALGNYVTNGLLNVQLGGLATTTNANNAQGYLPRTLLGGIQFAANDGAGNIIAAPGVSYVDVTNLSSGTKSIPSAAGSIVRTIEGTGTAGNILLGAATTDIRSMLHTATTATTVDFGGQTLRLAADGELISGVGSSVATLQNGSLTAGGAADTPGNVFLANSGANAPVVVAKITNNGSGAVSLSTAGNVTLGNTTVASTNDFSGGTTVTGGTLTVATPIAAGAKSGLGAGAVTVNSGGNLRIFTASTGNAQSYANNINLNDATLTSEDGVVTYGGTITLSGTNTITAVYADKNAIFSNATNSITGAGNLVTNGTSVILSGVNTYTGTTRAASGNLQFAKQTAFYNNTPASWTATNLTVNSGATATFNVGGAGEFTSANLDAIKTLGTTTSGFLKGSNLGINTTNAGGSFTYASPIANPNGGINALGVSKRGTGTLVLSGTNTHTGTTGVVQGVLEISGSLVAGSALSTAGGTTLRITGTGSLGGGSHTSAIANAGTLQHASSSNQSFAGAISGAGAFLKDTSTTSTVSFNANHTYTGATTVNAGTLTIAGQLRGSSGFNVGTGATMTVDATNLFTLDHGTAMGNTRLFTVDGGTLLFTNTGDNRIGSVTLRNGATWTSNRTLANYDYLLANNSTGASTVKVESTGGNTTPSVMNGTGGIHLQDVQNFDVANVTGTAATDLTVSMILAGPGTIGGAAGGINKIGTGTMTLSATNSYNGATTVAVGTLLVNGSTNAASAVSVSSGATLGGTGTVNGTVNVATGGTIAPGPSAVPLATGAAIIDGTYACEINGSTSDKLTVTGSLDIDGATLNVSILAAPTVSEYIIATYTGARIGTFTGLPEGATVITGYTITYATPNQIKLVSAGPNYTSWAASFSPNPGLAGVDFENDGFQNGLEFILGGSPISGSNNPKVYSFTVDTNADLAKELVMTIAVPVGTSAFSTGAPSTASFAGFGIAVQGSETLLSYPLTVTPVTPVTTNLPALTPQGGVSYEYRSFSLGGSNGLPSKGFLRVSVTNP</sequence>
<keyword evidence="1 2" id="KW-0732">Signal</keyword>
<evidence type="ECO:0000256" key="1">
    <source>
        <dbReference type="ARBA" id="ARBA00022729"/>
    </source>
</evidence>
<gene>
    <name evidence="3" type="ORF">OKA05_07955</name>
</gene>
<feature type="signal peptide" evidence="2">
    <location>
        <begin position="1"/>
        <end position="28"/>
    </location>
</feature>
<proteinExistence type="predicted"/>
<dbReference type="SUPFAM" id="SSF51126">
    <property type="entry name" value="Pectin lyase-like"/>
    <property type="match status" value="2"/>
</dbReference>
<name>A0ABT3GFV4_9BACT</name>
<dbReference type="EMBL" id="JAPDDT010000002">
    <property type="protein sequence ID" value="MCW1922485.1"/>
    <property type="molecule type" value="Genomic_DNA"/>
</dbReference>
<dbReference type="Pfam" id="PF12951">
    <property type="entry name" value="PATR"/>
    <property type="match status" value="5"/>
</dbReference>
<evidence type="ECO:0000313" key="4">
    <source>
        <dbReference type="Proteomes" id="UP001320876"/>
    </source>
</evidence>
<dbReference type="NCBIfam" id="TIGR02601">
    <property type="entry name" value="autotrns_rpt"/>
    <property type="match status" value="4"/>
</dbReference>
<evidence type="ECO:0000313" key="3">
    <source>
        <dbReference type="EMBL" id="MCW1922485.1"/>
    </source>
</evidence>
<comment type="caution">
    <text evidence="3">The sequence shown here is derived from an EMBL/GenBank/DDBJ whole genome shotgun (WGS) entry which is preliminary data.</text>
</comment>
<evidence type="ECO:0000256" key="2">
    <source>
        <dbReference type="SAM" id="SignalP"/>
    </source>
</evidence>
<organism evidence="3 4">
    <name type="scientific">Luteolibacter arcticus</name>
    <dbReference type="NCBI Taxonomy" id="1581411"/>
    <lineage>
        <taxon>Bacteria</taxon>
        <taxon>Pseudomonadati</taxon>
        <taxon>Verrucomicrobiota</taxon>
        <taxon>Verrucomicrobiia</taxon>
        <taxon>Verrucomicrobiales</taxon>
        <taxon>Verrucomicrobiaceae</taxon>
        <taxon>Luteolibacter</taxon>
    </lineage>
</organism>
<protein>
    <submittedName>
        <fullName evidence="3">Autotransporter-associated beta strand repeat-containing protein</fullName>
    </submittedName>
</protein>
<dbReference type="Proteomes" id="UP001320876">
    <property type="component" value="Unassembled WGS sequence"/>
</dbReference>
<accession>A0ABT3GFV4</accession>
<dbReference type="InterPro" id="IPR013425">
    <property type="entry name" value="Autotrns_rpt"/>
</dbReference>
<dbReference type="RefSeq" id="WP_264486592.1">
    <property type="nucleotide sequence ID" value="NZ_JAPDDT010000002.1"/>
</dbReference>
<feature type="chain" id="PRO_5045170748" evidence="2">
    <location>
        <begin position="29"/>
        <end position="1474"/>
    </location>
</feature>
<reference evidence="3 4" key="1">
    <citation type="submission" date="2022-10" db="EMBL/GenBank/DDBJ databases">
        <title>Luteolibacter arcticus strain CCTCC AB 2014275, whole genome shotgun sequencing project.</title>
        <authorList>
            <person name="Zhao G."/>
            <person name="Shen L."/>
        </authorList>
    </citation>
    <scope>NUCLEOTIDE SEQUENCE [LARGE SCALE GENOMIC DNA]</scope>
    <source>
        <strain evidence="3 4">CCTCC AB 2014275</strain>
    </source>
</reference>
<keyword evidence="4" id="KW-1185">Reference proteome</keyword>